<dbReference type="EMBL" id="CM039439">
    <property type="protein sequence ID" value="KAI4296826.1"/>
    <property type="molecule type" value="Genomic_DNA"/>
</dbReference>
<gene>
    <name evidence="1" type="ORF">L6164_036749</name>
</gene>
<organism evidence="1 2">
    <name type="scientific">Bauhinia variegata</name>
    <name type="common">Purple orchid tree</name>
    <name type="synonym">Phanera variegata</name>
    <dbReference type="NCBI Taxonomy" id="167791"/>
    <lineage>
        <taxon>Eukaryota</taxon>
        <taxon>Viridiplantae</taxon>
        <taxon>Streptophyta</taxon>
        <taxon>Embryophyta</taxon>
        <taxon>Tracheophyta</taxon>
        <taxon>Spermatophyta</taxon>
        <taxon>Magnoliopsida</taxon>
        <taxon>eudicotyledons</taxon>
        <taxon>Gunneridae</taxon>
        <taxon>Pentapetalae</taxon>
        <taxon>rosids</taxon>
        <taxon>fabids</taxon>
        <taxon>Fabales</taxon>
        <taxon>Fabaceae</taxon>
        <taxon>Cercidoideae</taxon>
        <taxon>Cercideae</taxon>
        <taxon>Bauhiniinae</taxon>
        <taxon>Bauhinia</taxon>
    </lineage>
</organism>
<reference evidence="1 2" key="1">
    <citation type="journal article" date="2022" name="DNA Res.">
        <title>Chromosomal-level genome assembly of the orchid tree Bauhinia variegata (Leguminosae; Cercidoideae) supports the allotetraploid origin hypothesis of Bauhinia.</title>
        <authorList>
            <person name="Zhong Y."/>
            <person name="Chen Y."/>
            <person name="Zheng D."/>
            <person name="Pang J."/>
            <person name="Liu Y."/>
            <person name="Luo S."/>
            <person name="Meng S."/>
            <person name="Qian L."/>
            <person name="Wei D."/>
            <person name="Dai S."/>
            <person name="Zhou R."/>
        </authorList>
    </citation>
    <scope>NUCLEOTIDE SEQUENCE [LARGE SCALE GENOMIC DNA]</scope>
    <source>
        <strain evidence="1">BV-YZ2020</strain>
    </source>
</reference>
<dbReference type="Proteomes" id="UP000828941">
    <property type="component" value="Chromosome 14"/>
</dbReference>
<name>A0ACB9KI06_BAUVA</name>
<evidence type="ECO:0000313" key="1">
    <source>
        <dbReference type="EMBL" id="KAI4296826.1"/>
    </source>
</evidence>
<protein>
    <submittedName>
        <fullName evidence="1">Uncharacterized protein</fullName>
    </submittedName>
</protein>
<evidence type="ECO:0000313" key="2">
    <source>
        <dbReference type="Proteomes" id="UP000828941"/>
    </source>
</evidence>
<sequence>MGSLETNPARSNNLSFVGGSMFESIPSADAVLLKWVLHNWSDEDCVKILKKCKEAISSGSNGGKVIVIDVVINEKKDDHEMTEVKLFYDIVMMATLNGKERSEKEWDKLFFDAGFKSYKITPLFGFRSLIEAYP</sequence>
<proteinExistence type="predicted"/>
<accession>A0ACB9KI06</accession>
<comment type="caution">
    <text evidence="1">The sequence shown here is derived from an EMBL/GenBank/DDBJ whole genome shotgun (WGS) entry which is preliminary data.</text>
</comment>
<keyword evidence="2" id="KW-1185">Reference proteome</keyword>